<feature type="compositionally biased region" description="Polar residues" evidence="1">
    <location>
        <begin position="1"/>
        <end position="11"/>
    </location>
</feature>
<dbReference type="EMBL" id="OV725080">
    <property type="protein sequence ID" value="CAH1400464.1"/>
    <property type="molecule type" value="Genomic_DNA"/>
</dbReference>
<feature type="region of interest" description="Disordered" evidence="1">
    <location>
        <begin position="1"/>
        <end position="38"/>
    </location>
</feature>
<evidence type="ECO:0000256" key="1">
    <source>
        <dbReference type="SAM" id="MobiDB-lite"/>
    </source>
</evidence>
<protein>
    <submittedName>
        <fullName evidence="2">Uncharacterized protein</fullName>
    </submittedName>
</protein>
<keyword evidence="3" id="KW-1185">Reference proteome</keyword>
<sequence>MQIHWSLSPSIIQDHPEEGHSTGQEEDQLGRKCPPSCATRHPTIGFHRRIFRGWHPEDITHGSQPSEVSEVSKVIQFPGRLSLYRTDSARLNGNGSFTAQPTENISG</sequence>
<organism evidence="2 3">
    <name type="scientific">Nezara viridula</name>
    <name type="common">Southern green stink bug</name>
    <name type="synonym">Cimex viridulus</name>
    <dbReference type="NCBI Taxonomy" id="85310"/>
    <lineage>
        <taxon>Eukaryota</taxon>
        <taxon>Metazoa</taxon>
        <taxon>Ecdysozoa</taxon>
        <taxon>Arthropoda</taxon>
        <taxon>Hexapoda</taxon>
        <taxon>Insecta</taxon>
        <taxon>Pterygota</taxon>
        <taxon>Neoptera</taxon>
        <taxon>Paraneoptera</taxon>
        <taxon>Hemiptera</taxon>
        <taxon>Heteroptera</taxon>
        <taxon>Panheteroptera</taxon>
        <taxon>Pentatomomorpha</taxon>
        <taxon>Pentatomoidea</taxon>
        <taxon>Pentatomidae</taxon>
        <taxon>Pentatominae</taxon>
        <taxon>Nezara</taxon>
    </lineage>
</organism>
<reference evidence="2" key="1">
    <citation type="submission" date="2022-01" db="EMBL/GenBank/DDBJ databases">
        <authorList>
            <person name="King R."/>
        </authorList>
    </citation>
    <scope>NUCLEOTIDE SEQUENCE</scope>
</reference>
<proteinExistence type="predicted"/>
<dbReference type="OrthoDB" id="10456106at2759"/>
<accession>A0A9P0MPR3</accession>
<dbReference type="AlphaFoldDB" id="A0A9P0MPR3"/>
<evidence type="ECO:0000313" key="3">
    <source>
        <dbReference type="Proteomes" id="UP001152798"/>
    </source>
</evidence>
<gene>
    <name evidence="2" type="ORF">NEZAVI_LOCUS9699</name>
</gene>
<name>A0A9P0MPR3_NEZVI</name>
<evidence type="ECO:0000313" key="2">
    <source>
        <dbReference type="EMBL" id="CAH1400464.1"/>
    </source>
</evidence>
<dbReference type="Proteomes" id="UP001152798">
    <property type="component" value="Chromosome 4"/>
</dbReference>